<dbReference type="InterPro" id="IPR013783">
    <property type="entry name" value="Ig-like_fold"/>
</dbReference>
<evidence type="ECO:0000256" key="1">
    <source>
        <dbReference type="ARBA" id="ARBA00005336"/>
    </source>
</evidence>
<dbReference type="PRINTS" id="PR00133">
    <property type="entry name" value="GLHYDRLASE3"/>
</dbReference>
<dbReference type="PANTHER" id="PTHR42715">
    <property type="entry name" value="BETA-GLUCOSIDASE"/>
    <property type="match status" value="1"/>
</dbReference>
<dbReference type="InterPro" id="IPR017853">
    <property type="entry name" value="GH"/>
</dbReference>
<proteinExistence type="inferred from homology"/>
<comment type="similarity">
    <text evidence="1">Belongs to the glycosyl hydrolase 3 family.</text>
</comment>
<sequence>MGKKKMSKKKSRIITRAVLAGLLVIVFGVNIALYQFREIITSYFTTMNTTSKESVAARDKSKALVEQIANEGIVLLQNKDNTLPLKTTTTNKTKVNVFGWSFTNPIYGGTGSGSTDTSTAVTPKAGLEAAGFQVNDTLYNDYTALKMQRPIVGMNGQDWTIPEPEASFYTADRMKQAKDFSDTAIIFIARSGGEGADLPTSLDGADTFNEKGSQQGPTGQRFGNKDDLDASKHYLELSNREKGMVEAVTKNFNKVILVVNSSNTFELSWVKNYSQIKSVLNIGGPGQNGFNSLGKVIAGTINPSGRTVDVYATDLLDSPSMKNFGNYDYVVKNADGSYSQAFDSGKVGLNYVDYAEGVYVGYRYYETAASEGAINYDQKVMYPFGYGLSYTNFKQEVIPDSLSWNDKDISVKVKVTNTGSVAGKDVVELYYSAPYTGKLEKSSIVLGAFAKTGEIKAGESETVTLSFKVEDMASYDSNKAYTAKGGYVLEQGEYKLMLMNNSHEKIADVASKNLSQIVYDSTARSTDKQTAVNQLDGNVTGEGSIATYLSRANGFANLKDIDKNQTYTVKSADGKTTSAVKGTLVDSSFVKYVSSKRYDVPSDTKTSAPTTDAKNGKKLKDYVGVDINDKSWDALLDQLSVDDMVNLVVHGGYKTVELASVGKPATLDYDGPSAISSFLAKTKVSGISFPSEVLVASTWNVKLAESMGQCIGAEANSYGVTGWYAPAMNTHRTAFGGRNFEYYSEDGLVAGKIAAAVTNGYQSKGGYVYMKHFALNDQETNRTFGVLTWANEQTIREIYLKPFEFAVKEGGAKAVMSSFNSVGNTWAGASSGLLKQILRNEWGFKGMIDTDFYMNGGGISAYPYMVFELGIRAGNDTYLTGVAPMGVPSANTKSNDTLWSLREASHNMLYTIANSGAITDGLSTDTPVWVKITIGVDVVLVLAILAGLVVSFKKSNKKEEVEV</sequence>
<comment type="caution">
    <text evidence="5">The sequence shown here is derived from an EMBL/GenBank/DDBJ whole genome shotgun (WGS) entry which is preliminary data.</text>
</comment>
<dbReference type="InterPro" id="IPR001764">
    <property type="entry name" value="Glyco_hydro_3_N"/>
</dbReference>
<feature type="domain" description="Fibronectin type III-like" evidence="4">
    <location>
        <begin position="425"/>
        <end position="502"/>
    </location>
</feature>
<evidence type="ECO:0000313" key="5">
    <source>
        <dbReference type="EMBL" id="GKU27005.1"/>
    </source>
</evidence>
<dbReference type="SUPFAM" id="SSF51445">
    <property type="entry name" value="(Trans)glycosidases"/>
    <property type="match status" value="1"/>
</dbReference>
<dbReference type="Gene3D" id="3.20.20.300">
    <property type="entry name" value="Glycoside hydrolase, family 3, N-terminal domain"/>
    <property type="match status" value="1"/>
</dbReference>
<protein>
    <submittedName>
        <fullName evidence="5">Beta-glucosidase</fullName>
    </submittedName>
</protein>
<reference evidence="5" key="1">
    <citation type="journal article" date="2023" name="Int. J. Syst. Evol. Microbiol.">
        <title>&lt;i&gt;Clostridium folliculivorans&lt;/i&gt; sp. nov., isolated from soil samples of an organic paddy in Japan.</title>
        <authorList>
            <person name="Tazawa J."/>
            <person name="Kobayashi H."/>
            <person name="Tanizawa Y."/>
            <person name="Uchino A."/>
            <person name="Tanaka F."/>
            <person name="Urashima Y."/>
            <person name="Miura S."/>
            <person name="Sakamoto M."/>
            <person name="Ohkuma M."/>
            <person name="Tohno M."/>
        </authorList>
    </citation>
    <scope>NUCLEOTIDE SEQUENCE</scope>
    <source>
        <strain evidence="5">D1-1</strain>
    </source>
</reference>
<dbReference type="GO" id="GO:0004553">
    <property type="term" value="F:hydrolase activity, hydrolyzing O-glycosyl compounds"/>
    <property type="evidence" value="ECO:0007669"/>
    <property type="project" value="InterPro"/>
</dbReference>
<dbReference type="RefSeq" id="WP_261853883.1">
    <property type="nucleotide sequence ID" value="NZ_BQXY01000008.1"/>
</dbReference>
<dbReference type="Proteomes" id="UP001057868">
    <property type="component" value="Unassembled WGS sequence"/>
</dbReference>
<dbReference type="InterPro" id="IPR002772">
    <property type="entry name" value="Glyco_hydro_3_C"/>
</dbReference>
<dbReference type="InterPro" id="IPR036881">
    <property type="entry name" value="Glyco_hydro_3_C_sf"/>
</dbReference>
<dbReference type="SMART" id="SM01217">
    <property type="entry name" value="Fn3_like"/>
    <property type="match status" value="1"/>
</dbReference>
<keyword evidence="2" id="KW-0378">Hydrolase</keyword>
<gene>
    <name evidence="5" type="ORF">CFOLD11_38320</name>
</gene>
<dbReference type="Gene3D" id="3.40.50.1700">
    <property type="entry name" value="Glycoside hydrolase family 3 C-terminal domain"/>
    <property type="match status" value="1"/>
</dbReference>
<accession>A0A9W5Y5N2</accession>
<dbReference type="Pfam" id="PF00933">
    <property type="entry name" value="Glyco_hydro_3"/>
    <property type="match status" value="1"/>
</dbReference>
<dbReference type="InterPro" id="IPR050288">
    <property type="entry name" value="Cellulose_deg_GH3"/>
</dbReference>
<dbReference type="InterPro" id="IPR026891">
    <property type="entry name" value="Fn3-like"/>
</dbReference>
<dbReference type="EMBL" id="BQXY01000008">
    <property type="protein sequence ID" value="GKU27005.1"/>
    <property type="molecule type" value="Genomic_DNA"/>
</dbReference>
<evidence type="ECO:0000313" key="6">
    <source>
        <dbReference type="Proteomes" id="UP001057868"/>
    </source>
</evidence>
<name>A0A9W5Y5N2_9CLOT</name>
<dbReference type="InterPro" id="IPR036962">
    <property type="entry name" value="Glyco_hydro_3_N_sf"/>
</dbReference>
<keyword evidence="3" id="KW-1133">Transmembrane helix</keyword>
<dbReference type="PANTHER" id="PTHR42715:SF10">
    <property type="entry name" value="BETA-GLUCOSIDASE"/>
    <property type="match status" value="1"/>
</dbReference>
<evidence type="ECO:0000256" key="3">
    <source>
        <dbReference type="SAM" id="Phobius"/>
    </source>
</evidence>
<keyword evidence="3" id="KW-0472">Membrane</keyword>
<dbReference type="GO" id="GO:0005975">
    <property type="term" value="P:carbohydrate metabolic process"/>
    <property type="evidence" value="ECO:0007669"/>
    <property type="project" value="InterPro"/>
</dbReference>
<keyword evidence="6" id="KW-1185">Reference proteome</keyword>
<keyword evidence="3" id="KW-0812">Transmembrane</keyword>
<feature type="transmembrane region" description="Helical" evidence="3">
    <location>
        <begin position="928"/>
        <end position="950"/>
    </location>
</feature>
<dbReference type="Gene3D" id="2.60.40.10">
    <property type="entry name" value="Immunoglobulins"/>
    <property type="match status" value="1"/>
</dbReference>
<dbReference type="SUPFAM" id="SSF52279">
    <property type="entry name" value="Beta-D-glucan exohydrolase, C-terminal domain"/>
    <property type="match status" value="1"/>
</dbReference>
<evidence type="ECO:0000256" key="2">
    <source>
        <dbReference type="ARBA" id="ARBA00022801"/>
    </source>
</evidence>
<evidence type="ECO:0000259" key="4">
    <source>
        <dbReference type="SMART" id="SM01217"/>
    </source>
</evidence>
<dbReference type="Pfam" id="PF01915">
    <property type="entry name" value="Glyco_hydro_3_C"/>
    <property type="match status" value="1"/>
</dbReference>
<dbReference type="AlphaFoldDB" id="A0A9W5Y5N2"/>
<organism evidence="5 6">
    <name type="scientific">Clostridium folliculivorans</name>
    <dbReference type="NCBI Taxonomy" id="2886038"/>
    <lineage>
        <taxon>Bacteria</taxon>
        <taxon>Bacillati</taxon>
        <taxon>Bacillota</taxon>
        <taxon>Clostridia</taxon>
        <taxon>Eubacteriales</taxon>
        <taxon>Clostridiaceae</taxon>
        <taxon>Clostridium</taxon>
    </lineage>
</organism>
<dbReference type="Pfam" id="PF14310">
    <property type="entry name" value="Fn3-like"/>
    <property type="match status" value="1"/>
</dbReference>